<dbReference type="SMART" id="SM00458">
    <property type="entry name" value="RICIN"/>
    <property type="match status" value="1"/>
</dbReference>
<protein>
    <submittedName>
        <fullName evidence="4">Macrofage activating glyco protein</fullName>
    </submittedName>
</protein>
<dbReference type="Proteomes" id="UP000307440">
    <property type="component" value="Unassembled WGS sequence"/>
</dbReference>
<evidence type="ECO:0000256" key="2">
    <source>
        <dbReference type="SAM" id="SignalP"/>
    </source>
</evidence>
<dbReference type="STRING" id="230819.A0A5C3KF64"/>
<feature type="region of interest" description="Disordered" evidence="1">
    <location>
        <begin position="407"/>
        <end position="432"/>
    </location>
</feature>
<feature type="chain" id="PRO_5022876121" evidence="2">
    <location>
        <begin position="28"/>
        <end position="432"/>
    </location>
</feature>
<evidence type="ECO:0000256" key="1">
    <source>
        <dbReference type="SAM" id="MobiDB-lite"/>
    </source>
</evidence>
<dbReference type="OrthoDB" id="2564904at2759"/>
<feature type="signal peptide" evidence="2">
    <location>
        <begin position="1"/>
        <end position="27"/>
    </location>
</feature>
<accession>A0A5C3KF64</accession>
<keyword evidence="5" id="KW-1185">Reference proteome</keyword>
<organism evidence="4 5">
    <name type="scientific">Coprinopsis marcescibilis</name>
    <name type="common">Agaric fungus</name>
    <name type="synonym">Psathyrella marcescibilis</name>
    <dbReference type="NCBI Taxonomy" id="230819"/>
    <lineage>
        <taxon>Eukaryota</taxon>
        <taxon>Fungi</taxon>
        <taxon>Dikarya</taxon>
        <taxon>Basidiomycota</taxon>
        <taxon>Agaricomycotina</taxon>
        <taxon>Agaricomycetes</taxon>
        <taxon>Agaricomycetidae</taxon>
        <taxon>Agaricales</taxon>
        <taxon>Agaricineae</taxon>
        <taxon>Psathyrellaceae</taxon>
        <taxon>Coprinopsis</taxon>
    </lineage>
</organism>
<reference evidence="4 5" key="1">
    <citation type="journal article" date="2019" name="Nat. Ecol. Evol.">
        <title>Megaphylogeny resolves global patterns of mushroom evolution.</title>
        <authorList>
            <person name="Varga T."/>
            <person name="Krizsan K."/>
            <person name="Foldi C."/>
            <person name="Dima B."/>
            <person name="Sanchez-Garcia M."/>
            <person name="Sanchez-Ramirez S."/>
            <person name="Szollosi G.J."/>
            <person name="Szarkandi J.G."/>
            <person name="Papp V."/>
            <person name="Albert L."/>
            <person name="Andreopoulos W."/>
            <person name="Angelini C."/>
            <person name="Antonin V."/>
            <person name="Barry K.W."/>
            <person name="Bougher N.L."/>
            <person name="Buchanan P."/>
            <person name="Buyck B."/>
            <person name="Bense V."/>
            <person name="Catcheside P."/>
            <person name="Chovatia M."/>
            <person name="Cooper J."/>
            <person name="Damon W."/>
            <person name="Desjardin D."/>
            <person name="Finy P."/>
            <person name="Geml J."/>
            <person name="Haridas S."/>
            <person name="Hughes K."/>
            <person name="Justo A."/>
            <person name="Karasinski D."/>
            <person name="Kautmanova I."/>
            <person name="Kiss B."/>
            <person name="Kocsube S."/>
            <person name="Kotiranta H."/>
            <person name="LaButti K.M."/>
            <person name="Lechner B.E."/>
            <person name="Liimatainen K."/>
            <person name="Lipzen A."/>
            <person name="Lukacs Z."/>
            <person name="Mihaltcheva S."/>
            <person name="Morgado L.N."/>
            <person name="Niskanen T."/>
            <person name="Noordeloos M.E."/>
            <person name="Ohm R.A."/>
            <person name="Ortiz-Santana B."/>
            <person name="Ovrebo C."/>
            <person name="Racz N."/>
            <person name="Riley R."/>
            <person name="Savchenko A."/>
            <person name="Shiryaev A."/>
            <person name="Soop K."/>
            <person name="Spirin V."/>
            <person name="Szebenyi C."/>
            <person name="Tomsovsky M."/>
            <person name="Tulloss R.E."/>
            <person name="Uehling J."/>
            <person name="Grigoriev I.V."/>
            <person name="Vagvolgyi C."/>
            <person name="Papp T."/>
            <person name="Martin F.M."/>
            <person name="Miettinen O."/>
            <person name="Hibbett D.S."/>
            <person name="Nagy L.G."/>
        </authorList>
    </citation>
    <scope>NUCLEOTIDE SEQUENCE [LARGE SCALE GENOMIC DNA]</scope>
    <source>
        <strain evidence="4 5">CBS 121175</strain>
    </source>
</reference>
<feature type="domain" description="Ricin B lectin" evidence="3">
    <location>
        <begin position="34"/>
        <end position="165"/>
    </location>
</feature>
<sequence>MVYLMSKAFVAISSFVTLSLVAEVVRAQTPEFLGELLIRPSINDNKCLTASSNQDGAWVVLQTCTGAASQKWTFTGGTVRAFGNKCLDVTDGLDNDGTKLQIWTCSDINNPNPNQGWWYNKWDNTLDWTGRGKCIDVTDGSQADGTRIQIWGCWNRNPNQIWSTGYMPNALPDKSQGDQYGTNNCGTGSSQSSTCQTAWINSATDFCLYAPPWPAAVGESERVAVAYCTKSGRGTRTIPDGTLTGVHFVKTPEYVQITGTGDFTQLNIPQGDYGGELDNRGADGKGNPIGGLIFGNSFADGLQYNEWTEFISDNLFCIRACVGPRAKQLCNHIYDVMGCWWNMPANYASGVYEQCDGEPATPMGVYGTSTWYQGVDPTPAAHPAPASSNCTPLPTVSLTPALRRRGNEGADGFMKKREPVPEFPGATAAPAV</sequence>
<gene>
    <name evidence="4" type="ORF">FA15DRAFT_675045</name>
</gene>
<dbReference type="Pfam" id="PF00652">
    <property type="entry name" value="Ricin_B_lectin"/>
    <property type="match status" value="1"/>
</dbReference>
<proteinExistence type="predicted"/>
<evidence type="ECO:0000259" key="3">
    <source>
        <dbReference type="SMART" id="SM00458"/>
    </source>
</evidence>
<dbReference type="CDD" id="cd00161">
    <property type="entry name" value="beta-trefoil_Ricin-like"/>
    <property type="match status" value="1"/>
</dbReference>
<name>A0A5C3KF64_COPMA</name>
<dbReference type="PROSITE" id="PS50231">
    <property type="entry name" value="RICIN_B_LECTIN"/>
    <property type="match status" value="1"/>
</dbReference>
<evidence type="ECO:0000313" key="4">
    <source>
        <dbReference type="EMBL" id="TFK18779.1"/>
    </source>
</evidence>
<dbReference type="InterPro" id="IPR035992">
    <property type="entry name" value="Ricin_B-like_lectins"/>
</dbReference>
<dbReference type="InterPro" id="IPR000772">
    <property type="entry name" value="Ricin_B_lectin"/>
</dbReference>
<feature type="compositionally biased region" description="Basic and acidic residues" evidence="1">
    <location>
        <begin position="407"/>
        <end position="420"/>
    </location>
</feature>
<dbReference type="EMBL" id="ML210379">
    <property type="protein sequence ID" value="TFK18779.1"/>
    <property type="molecule type" value="Genomic_DNA"/>
</dbReference>
<dbReference type="AlphaFoldDB" id="A0A5C3KF64"/>
<evidence type="ECO:0000313" key="5">
    <source>
        <dbReference type="Proteomes" id="UP000307440"/>
    </source>
</evidence>
<keyword evidence="2" id="KW-0732">Signal</keyword>
<dbReference type="SUPFAM" id="SSF50370">
    <property type="entry name" value="Ricin B-like lectins"/>
    <property type="match status" value="1"/>
</dbReference>
<dbReference type="Gene3D" id="2.80.10.50">
    <property type="match status" value="2"/>
</dbReference>